<dbReference type="WBParaSite" id="ACRNAN_scaffold9085.g8893.t1">
    <property type="protein sequence ID" value="ACRNAN_scaffold9085.g8893.t1"/>
    <property type="gene ID" value="ACRNAN_scaffold9085.g8893"/>
</dbReference>
<protein>
    <submittedName>
        <fullName evidence="2">Uncharacterized protein</fullName>
    </submittedName>
</protein>
<dbReference type="Proteomes" id="UP000887540">
    <property type="component" value="Unplaced"/>
</dbReference>
<evidence type="ECO:0000313" key="2">
    <source>
        <dbReference type="WBParaSite" id="ACRNAN_scaffold9085.g8893.t1"/>
    </source>
</evidence>
<name>A0A914ENV5_9BILA</name>
<proteinExistence type="predicted"/>
<sequence>MRPPTKTCATGTGQFECFFGSTVANPSPFCFGSNYAFSVLNSACASFAACDSSGICYTPYNPGSMVRYRFAPYCNGGLCCMNIFIENGGPGLNTGLISSTGTIYDHNNQYSTALYGSDAIPFTCSSSEPYVFNIDYVSCSGPLPPPTPRAATG</sequence>
<organism evidence="1 2">
    <name type="scientific">Acrobeloides nanus</name>
    <dbReference type="NCBI Taxonomy" id="290746"/>
    <lineage>
        <taxon>Eukaryota</taxon>
        <taxon>Metazoa</taxon>
        <taxon>Ecdysozoa</taxon>
        <taxon>Nematoda</taxon>
        <taxon>Chromadorea</taxon>
        <taxon>Rhabditida</taxon>
        <taxon>Tylenchina</taxon>
        <taxon>Cephalobomorpha</taxon>
        <taxon>Cephaloboidea</taxon>
        <taxon>Cephalobidae</taxon>
        <taxon>Acrobeloides</taxon>
    </lineage>
</organism>
<accession>A0A914ENV5</accession>
<dbReference type="AlphaFoldDB" id="A0A914ENV5"/>
<reference evidence="2" key="1">
    <citation type="submission" date="2022-11" db="UniProtKB">
        <authorList>
            <consortium name="WormBaseParasite"/>
        </authorList>
    </citation>
    <scope>IDENTIFICATION</scope>
</reference>
<evidence type="ECO:0000313" key="1">
    <source>
        <dbReference type="Proteomes" id="UP000887540"/>
    </source>
</evidence>
<keyword evidence="1" id="KW-1185">Reference proteome</keyword>